<dbReference type="PROSITE" id="PS01124">
    <property type="entry name" value="HTH_ARAC_FAMILY_2"/>
    <property type="match status" value="1"/>
</dbReference>
<dbReference type="InterPro" id="IPR029062">
    <property type="entry name" value="Class_I_gatase-like"/>
</dbReference>
<gene>
    <name evidence="5" type="ORF">V4C55_43415</name>
</gene>
<keyword evidence="3" id="KW-0804">Transcription</keyword>
<comment type="caution">
    <text evidence="5">The sequence shown here is derived from an EMBL/GenBank/DDBJ whole genome shotgun (WGS) entry which is preliminary data.</text>
</comment>
<evidence type="ECO:0000259" key="4">
    <source>
        <dbReference type="PROSITE" id="PS01124"/>
    </source>
</evidence>
<evidence type="ECO:0000256" key="1">
    <source>
        <dbReference type="ARBA" id="ARBA00023015"/>
    </source>
</evidence>
<evidence type="ECO:0000313" key="5">
    <source>
        <dbReference type="EMBL" id="MEM5292487.1"/>
    </source>
</evidence>
<dbReference type="Gene3D" id="3.40.50.880">
    <property type="match status" value="1"/>
</dbReference>
<protein>
    <submittedName>
        <fullName evidence="5">Helix-turn-helix domain-containing protein</fullName>
    </submittedName>
</protein>
<accession>A0ABU9QSQ6</accession>
<dbReference type="SUPFAM" id="SSF52317">
    <property type="entry name" value="Class I glutamine amidotransferase-like"/>
    <property type="match status" value="1"/>
</dbReference>
<dbReference type="SUPFAM" id="SSF46689">
    <property type="entry name" value="Homeodomain-like"/>
    <property type="match status" value="2"/>
</dbReference>
<dbReference type="InterPro" id="IPR018062">
    <property type="entry name" value="HTH_AraC-typ_CS"/>
</dbReference>
<organism evidence="5 6">
    <name type="scientific">Paraburkholderia sabiae</name>
    <dbReference type="NCBI Taxonomy" id="273251"/>
    <lineage>
        <taxon>Bacteria</taxon>
        <taxon>Pseudomonadati</taxon>
        <taxon>Pseudomonadota</taxon>
        <taxon>Betaproteobacteria</taxon>
        <taxon>Burkholderiales</taxon>
        <taxon>Burkholderiaceae</taxon>
        <taxon>Paraburkholderia</taxon>
    </lineage>
</organism>
<dbReference type="Pfam" id="PF12833">
    <property type="entry name" value="HTH_18"/>
    <property type="match status" value="1"/>
</dbReference>
<dbReference type="InterPro" id="IPR009057">
    <property type="entry name" value="Homeodomain-like_sf"/>
</dbReference>
<dbReference type="InterPro" id="IPR018060">
    <property type="entry name" value="HTH_AraC"/>
</dbReference>
<dbReference type="Gene3D" id="1.10.10.60">
    <property type="entry name" value="Homeodomain-like"/>
    <property type="match status" value="1"/>
</dbReference>
<feature type="domain" description="HTH araC/xylS-type" evidence="4">
    <location>
        <begin position="225"/>
        <end position="323"/>
    </location>
</feature>
<dbReference type="Proteomes" id="UP001494588">
    <property type="component" value="Unassembled WGS sequence"/>
</dbReference>
<dbReference type="SMART" id="SM00342">
    <property type="entry name" value="HTH_ARAC"/>
    <property type="match status" value="1"/>
</dbReference>
<evidence type="ECO:0000256" key="2">
    <source>
        <dbReference type="ARBA" id="ARBA00023125"/>
    </source>
</evidence>
<name>A0ABU9QSQ6_9BURK</name>
<dbReference type="PANTHER" id="PTHR43280:SF2">
    <property type="entry name" value="HTH-TYPE TRANSCRIPTIONAL REGULATOR EXSA"/>
    <property type="match status" value="1"/>
</dbReference>
<keyword evidence="6" id="KW-1185">Reference proteome</keyword>
<dbReference type="RefSeq" id="WP_201662686.1">
    <property type="nucleotide sequence ID" value="NZ_CAJHCS010000077.1"/>
</dbReference>
<evidence type="ECO:0000313" key="6">
    <source>
        <dbReference type="Proteomes" id="UP001494588"/>
    </source>
</evidence>
<evidence type="ECO:0000256" key="3">
    <source>
        <dbReference type="ARBA" id="ARBA00023163"/>
    </source>
</evidence>
<dbReference type="PANTHER" id="PTHR43280">
    <property type="entry name" value="ARAC-FAMILY TRANSCRIPTIONAL REGULATOR"/>
    <property type="match status" value="1"/>
</dbReference>
<keyword evidence="2" id="KW-0238">DNA-binding</keyword>
<proteinExistence type="predicted"/>
<sequence length="375" mass="41546">MEFARTMSPPNVLQSDAPSKMQNIKRIDIALFDGFALPDTAAVIEIFHKANALLVQRHDSLPRYEVSLLSTSGGRIASSSAVYVWTESVDSRRDERDIHRLFIAGGIGAHRALHDERLIPWLRRACQASRTVHPIAEGRLLYEATDSNESCDERTDRAGVGSREVAPRLYDESMRPVRAALDIVTKDLGAELAQSIAQSMAPQGDTSVDEFFQAKLNTNVSDKINASARWIEENVGRSVSMDHAAKVAAMSERNFLRRFKNEMGMTPSDYLLYARLNLSCRMLVETRLPVDKIARHCGIGSGGHLAKLFRKHLSTTPTDYRKRKEASCAVPGSCSKAKSINIDAGVMAMALYPGPTLALTSVHNRRKRRPLAVCQ</sequence>
<dbReference type="PROSITE" id="PS00041">
    <property type="entry name" value="HTH_ARAC_FAMILY_1"/>
    <property type="match status" value="1"/>
</dbReference>
<keyword evidence="1" id="KW-0805">Transcription regulation</keyword>
<dbReference type="EMBL" id="JAZHGC010000100">
    <property type="protein sequence ID" value="MEM5292487.1"/>
    <property type="molecule type" value="Genomic_DNA"/>
</dbReference>
<reference evidence="5 6" key="1">
    <citation type="submission" date="2024-01" db="EMBL/GenBank/DDBJ databases">
        <title>The diversity of rhizobia nodulating Mimosa spp. in eleven states of Brazil covering several biomes is determined by host plant, location, and edaphic factors.</title>
        <authorList>
            <person name="Rouws L."/>
            <person name="Barauna A."/>
            <person name="Beukes C."/>
            <person name="De Faria S.M."/>
            <person name="Gross E."/>
            <person name="Dos Reis Junior F.B."/>
            <person name="Simon M."/>
            <person name="Maluk M."/>
            <person name="Odee D.W."/>
            <person name="Kenicer G."/>
            <person name="Young J.P.W."/>
            <person name="Reis V.M."/>
            <person name="Zilli J."/>
            <person name="James E.K."/>
        </authorList>
    </citation>
    <scope>NUCLEOTIDE SEQUENCE [LARGE SCALE GENOMIC DNA]</scope>
    <source>
        <strain evidence="5 6">JPY77</strain>
    </source>
</reference>